<evidence type="ECO:0000313" key="1">
    <source>
        <dbReference type="EMBL" id="ASU23272.1"/>
    </source>
</evidence>
<dbReference type="Proteomes" id="UP000215148">
    <property type="component" value="Chromosome 1"/>
</dbReference>
<reference evidence="1 2" key="1">
    <citation type="submission" date="2017-08" db="EMBL/GenBank/DDBJ databases">
        <title>The Vibrio qinghaiensis sp.-Q67 is a luminous bacteria isolated firstly from Qinghai lake, Qinghai province, China, which has been proved to be very sensitive to detect environmental and food pollutants. Therefore, complete genome analysis of V. qinghaiensis sp.-Q67 highlights the potential application of this strain on detection of hazards in the contaminated environments.</title>
        <authorList>
            <person name="Gong L."/>
        </authorList>
    </citation>
    <scope>NUCLEOTIDE SEQUENCE [LARGE SCALE GENOMIC DNA]</scope>
    <source>
        <strain evidence="1 2">Q67</strain>
    </source>
</reference>
<proteinExistence type="predicted"/>
<organism evidence="1 2">
    <name type="scientific">Vibrio qinghaiensis</name>
    <dbReference type="NCBI Taxonomy" id="2025808"/>
    <lineage>
        <taxon>Bacteria</taxon>
        <taxon>Pseudomonadati</taxon>
        <taxon>Pseudomonadota</taxon>
        <taxon>Gammaproteobacteria</taxon>
        <taxon>Vibrionales</taxon>
        <taxon>Vibrionaceae</taxon>
        <taxon>Vibrio</taxon>
    </lineage>
</organism>
<dbReference type="AlphaFoldDB" id="A0A223N0A9"/>
<dbReference type="EMBL" id="CP022741">
    <property type="protein sequence ID" value="ASU23272.1"/>
    <property type="molecule type" value="Genomic_DNA"/>
</dbReference>
<name>A0A223N0A9_9VIBR</name>
<accession>A0A223N0A9</accession>
<gene>
    <name evidence="1" type="ORF">CCZ37_12040</name>
</gene>
<evidence type="ECO:0000313" key="2">
    <source>
        <dbReference type="Proteomes" id="UP000215148"/>
    </source>
</evidence>
<dbReference type="KEGG" id="vqi:CCZ37_12040"/>
<sequence length="100" mass="11274">MLNNECAITCLPSVWFALATSLCEILLKKKPPKIGGFNNVQNRKTKRLTRPAPGVMDGVDGECCGSFSAPFRQIAKDYTDKKHAGNTLWKISRKWIFMRN</sequence>
<keyword evidence="2" id="KW-1185">Reference proteome</keyword>
<protein>
    <submittedName>
        <fullName evidence="1">Uncharacterized protein</fullName>
    </submittedName>
</protein>